<name>A0A1M4XIH6_9LACT</name>
<proteinExistence type="predicted"/>
<dbReference type="EMBL" id="FQUF01000021">
    <property type="protein sequence ID" value="SHE93186.1"/>
    <property type="molecule type" value="Genomic_DNA"/>
</dbReference>
<evidence type="ECO:0000259" key="1">
    <source>
        <dbReference type="Pfam" id="PF01370"/>
    </source>
</evidence>
<dbReference type="OrthoDB" id="9809586at2"/>
<dbReference type="InterPro" id="IPR050177">
    <property type="entry name" value="Lipid_A_modif_metabolic_enz"/>
</dbReference>
<dbReference type="PANTHER" id="PTHR43245:SF13">
    <property type="entry name" value="UDP-D-APIOSE_UDP-D-XYLOSE SYNTHASE 2"/>
    <property type="match status" value="1"/>
</dbReference>
<reference evidence="2 3" key="1">
    <citation type="submission" date="2016-11" db="EMBL/GenBank/DDBJ databases">
        <authorList>
            <person name="Jaros S."/>
            <person name="Januszkiewicz K."/>
            <person name="Wedrychowicz H."/>
        </authorList>
    </citation>
    <scope>NUCLEOTIDE SEQUENCE [LARGE SCALE GENOMIC DNA]</scope>
    <source>
        <strain evidence="2 3">DSM 15692</strain>
    </source>
</reference>
<evidence type="ECO:0000313" key="2">
    <source>
        <dbReference type="EMBL" id="SHE93186.1"/>
    </source>
</evidence>
<dbReference type="InterPro" id="IPR001509">
    <property type="entry name" value="Epimerase_deHydtase"/>
</dbReference>
<dbReference type="PANTHER" id="PTHR43245">
    <property type="entry name" value="BIFUNCTIONAL POLYMYXIN RESISTANCE PROTEIN ARNA"/>
    <property type="match status" value="1"/>
</dbReference>
<dbReference type="SUPFAM" id="SSF51735">
    <property type="entry name" value="NAD(P)-binding Rossmann-fold domains"/>
    <property type="match status" value="1"/>
</dbReference>
<dbReference type="RefSeq" id="WP_073298201.1">
    <property type="nucleotide sequence ID" value="NZ_FQUF01000021.1"/>
</dbReference>
<evidence type="ECO:0000313" key="3">
    <source>
        <dbReference type="Proteomes" id="UP000184128"/>
    </source>
</evidence>
<protein>
    <submittedName>
        <fullName evidence="2">Nucleoside-diphosphate-sugar epimerase</fullName>
    </submittedName>
</protein>
<dbReference type="AlphaFoldDB" id="A0A1M4XIH6"/>
<sequence>MTKILVIGGTRFFGKKAVERLIEHGHEVTIATRGNTEHDFGDRVHHVLLDAHDRNHPGWKEVVNQKWEAVFNNVCYTKEEAKLLIDKFTNVTQQLHFTSSMAVYSGAKDGYQESDFDPYTYKIDPTIEVDYGEGKRQAEQVLFTEAPFEVTAYRFPIVLDLDDYTERLHYYVQKALNNETILFEKAEAKINYIKGTTAAESIVWAIENKKEGIYNVSTRDAVTIQTLMDWLEEAVGKELTVDYSAENKAASPFSVSHDQYLISDKIANEGFNLKSLEEWMKPLMQDLVEELRV</sequence>
<gene>
    <name evidence="2" type="ORF">SAMN02745249_01457</name>
</gene>
<keyword evidence="3" id="KW-1185">Reference proteome</keyword>
<organism evidence="2 3">
    <name type="scientific">Atopostipes suicloacalis DSM 15692</name>
    <dbReference type="NCBI Taxonomy" id="1121025"/>
    <lineage>
        <taxon>Bacteria</taxon>
        <taxon>Bacillati</taxon>
        <taxon>Bacillota</taxon>
        <taxon>Bacilli</taxon>
        <taxon>Lactobacillales</taxon>
        <taxon>Carnobacteriaceae</taxon>
        <taxon>Atopostipes</taxon>
    </lineage>
</organism>
<dbReference type="InterPro" id="IPR036291">
    <property type="entry name" value="NAD(P)-bd_dom_sf"/>
</dbReference>
<dbReference type="Pfam" id="PF01370">
    <property type="entry name" value="Epimerase"/>
    <property type="match status" value="1"/>
</dbReference>
<dbReference type="Gene3D" id="3.40.50.720">
    <property type="entry name" value="NAD(P)-binding Rossmann-like Domain"/>
    <property type="match status" value="1"/>
</dbReference>
<dbReference type="Proteomes" id="UP000184128">
    <property type="component" value="Unassembled WGS sequence"/>
</dbReference>
<accession>A0A1M4XIH6</accession>
<dbReference type="STRING" id="1121025.SAMN02745249_01457"/>
<feature type="domain" description="NAD-dependent epimerase/dehydratase" evidence="1">
    <location>
        <begin position="4"/>
        <end position="215"/>
    </location>
</feature>